<keyword evidence="2" id="KW-1185">Reference proteome</keyword>
<dbReference type="Proteomes" id="UP000515873">
    <property type="component" value="Chromosome"/>
</dbReference>
<dbReference type="EMBL" id="CP060412">
    <property type="protein sequence ID" value="QNK00982.1"/>
    <property type="molecule type" value="Genomic_DNA"/>
</dbReference>
<evidence type="ECO:0000313" key="2">
    <source>
        <dbReference type="Proteomes" id="UP000515873"/>
    </source>
</evidence>
<accession>A0A7G8Q2H4</accession>
<dbReference type="RefSeq" id="WP_187056446.1">
    <property type="nucleotide sequence ID" value="NZ_CP060412.1"/>
</dbReference>
<dbReference type="KEGG" id="dtl:H8F01_18215"/>
<name>A0A7G8Q2H4_9GAMM</name>
<gene>
    <name evidence="1" type="ORF">H8F01_18215</name>
</gene>
<reference evidence="1 2" key="1">
    <citation type="submission" date="2020-08" db="EMBL/GenBank/DDBJ databases">
        <title>Dyella sp. G9 isolated from forest soil.</title>
        <authorList>
            <person name="Fu J."/>
            <person name="Qiu L."/>
        </authorList>
    </citation>
    <scope>NUCLEOTIDE SEQUENCE [LARGE SCALE GENOMIC DNA]</scope>
    <source>
        <strain evidence="1 2">G9</strain>
    </source>
</reference>
<protein>
    <submittedName>
        <fullName evidence="1">Uncharacterized protein</fullName>
    </submittedName>
</protein>
<evidence type="ECO:0000313" key="1">
    <source>
        <dbReference type="EMBL" id="QNK00982.1"/>
    </source>
</evidence>
<proteinExistence type="predicted"/>
<organism evidence="1 2">
    <name type="scientific">Dyella telluris</name>
    <dbReference type="NCBI Taxonomy" id="2763498"/>
    <lineage>
        <taxon>Bacteria</taxon>
        <taxon>Pseudomonadati</taxon>
        <taxon>Pseudomonadota</taxon>
        <taxon>Gammaproteobacteria</taxon>
        <taxon>Lysobacterales</taxon>
        <taxon>Rhodanobacteraceae</taxon>
        <taxon>Dyella</taxon>
    </lineage>
</organism>
<dbReference type="AlphaFoldDB" id="A0A7G8Q2H4"/>
<sequence length="212" mass="22939">MSLLNCYVAEDRALVSVDTCMAPISSGNAADLARRAHGSKLLALPHANVVLAARGEQNFFNWLASDLNRAMLDGYDAMAERMQSLLDKNLEAFMEVVAKPQGVDSFPGAEILMVGWSRATNRMQAAVWKCDHGEKAFRVARVAPWMASPNPGYAELPSPPDSAERMTAIARDQVELLRSLPVSVAVGGRLLLAEVTRDAVSISTVADMEVKP</sequence>